<organism evidence="8 9">
    <name type="scientific">Stylonychia lemnae</name>
    <name type="common">Ciliate</name>
    <dbReference type="NCBI Taxonomy" id="5949"/>
    <lineage>
        <taxon>Eukaryota</taxon>
        <taxon>Sar</taxon>
        <taxon>Alveolata</taxon>
        <taxon>Ciliophora</taxon>
        <taxon>Intramacronucleata</taxon>
        <taxon>Spirotrichea</taxon>
        <taxon>Stichotrichia</taxon>
        <taxon>Sporadotrichida</taxon>
        <taxon>Oxytrichidae</taxon>
        <taxon>Stylonychinae</taxon>
        <taxon>Stylonychia</taxon>
    </lineage>
</organism>
<feature type="transmembrane region" description="Helical" evidence="6">
    <location>
        <begin position="231"/>
        <end position="251"/>
    </location>
</feature>
<keyword evidence="2 5" id="KW-0812">Transmembrane</keyword>
<dbReference type="EMBL" id="CCKQ01006665">
    <property type="protein sequence ID" value="CDW77989.1"/>
    <property type="molecule type" value="Genomic_DNA"/>
</dbReference>
<proteinExistence type="predicted"/>
<keyword evidence="3 6" id="KW-1133">Transmembrane helix</keyword>
<dbReference type="Proteomes" id="UP000039865">
    <property type="component" value="Unassembled WGS sequence"/>
</dbReference>
<feature type="domain" description="TLC" evidence="7">
    <location>
        <begin position="68"/>
        <end position="246"/>
    </location>
</feature>
<feature type="transmembrane region" description="Helical" evidence="6">
    <location>
        <begin position="29"/>
        <end position="51"/>
    </location>
</feature>
<keyword evidence="9" id="KW-1185">Reference proteome</keyword>
<feature type="transmembrane region" description="Helical" evidence="6">
    <location>
        <begin position="108"/>
        <end position="127"/>
    </location>
</feature>
<evidence type="ECO:0000313" key="8">
    <source>
        <dbReference type="EMBL" id="CDW77989.1"/>
    </source>
</evidence>
<dbReference type="InParanoid" id="A0A078A6X0"/>
<evidence type="ECO:0000256" key="4">
    <source>
        <dbReference type="ARBA" id="ARBA00023136"/>
    </source>
</evidence>
<dbReference type="PROSITE" id="PS50922">
    <property type="entry name" value="TLC"/>
    <property type="match status" value="1"/>
</dbReference>
<feature type="transmembrane region" description="Helical" evidence="6">
    <location>
        <begin position="71"/>
        <end position="96"/>
    </location>
</feature>
<dbReference type="InterPro" id="IPR042512">
    <property type="entry name" value="TLCD5"/>
</dbReference>
<dbReference type="OrthoDB" id="506011at2759"/>
<dbReference type="PANTHER" id="PTHR31898">
    <property type="entry name" value="TRANSMEMBRANE PROTEIN 136"/>
    <property type="match status" value="1"/>
</dbReference>
<sequence length="292" mass="34706">MTIDVGSGTQPQGSIAPTSWRDLPVDHSLHLKTLIIIAIGIVYWTFMYYVGCYHHPIPKYFKSKMSVQDHFVWRFRVINSYHGATTCILAIIWYITQFTTECSKKNSDLELIMLSHTFGYLLLDWVFMWHKGFLDNGNLLHHFMGVGVFVFSAYLQHNFAFHAMQLLPGEFSNVAMHGREIIKRMGLRYSKIYYLNDYTYYIEYLVCRIFWIPTIYYFIYSCQTANPAQLIFFPFHILMNWYYCSNIPPLMGQRYREIKKIQKIGMKLEWFVPLDSEELKKNGIVSYERYHT</sequence>
<accession>A0A078A6X0</accession>
<evidence type="ECO:0000259" key="7">
    <source>
        <dbReference type="PROSITE" id="PS50922"/>
    </source>
</evidence>
<protein>
    <submittedName>
        <fullName evidence="8">Transmembrane protein 56</fullName>
    </submittedName>
</protein>
<dbReference type="InterPro" id="IPR006634">
    <property type="entry name" value="TLC-dom"/>
</dbReference>
<feature type="transmembrane region" description="Helical" evidence="6">
    <location>
        <begin position="198"/>
        <end position="219"/>
    </location>
</feature>
<dbReference type="PANTHER" id="PTHR31898:SF1">
    <property type="entry name" value="TLC DOMAIN-CONTAINING PROTEIN 5"/>
    <property type="match status" value="1"/>
</dbReference>
<gene>
    <name evidence="8" type="primary">Contig3989.g4272</name>
    <name evidence="8" type="ORF">STYLEM_6958</name>
</gene>
<dbReference type="AlphaFoldDB" id="A0A078A6X0"/>
<dbReference type="GO" id="GO:0016020">
    <property type="term" value="C:membrane"/>
    <property type="evidence" value="ECO:0007669"/>
    <property type="project" value="UniProtKB-SubCell"/>
</dbReference>
<evidence type="ECO:0000256" key="2">
    <source>
        <dbReference type="ARBA" id="ARBA00022692"/>
    </source>
</evidence>
<name>A0A078A6X0_STYLE</name>
<feature type="transmembrane region" description="Helical" evidence="6">
    <location>
        <begin position="139"/>
        <end position="155"/>
    </location>
</feature>
<evidence type="ECO:0000256" key="1">
    <source>
        <dbReference type="ARBA" id="ARBA00004141"/>
    </source>
</evidence>
<evidence type="ECO:0000313" key="9">
    <source>
        <dbReference type="Proteomes" id="UP000039865"/>
    </source>
</evidence>
<evidence type="ECO:0000256" key="3">
    <source>
        <dbReference type="ARBA" id="ARBA00022989"/>
    </source>
</evidence>
<reference evidence="8 9" key="1">
    <citation type="submission" date="2014-06" db="EMBL/GenBank/DDBJ databases">
        <authorList>
            <person name="Swart Estienne"/>
        </authorList>
    </citation>
    <scope>NUCLEOTIDE SEQUENCE [LARGE SCALE GENOMIC DNA]</scope>
    <source>
        <strain evidence="8 9">130c</strain>
    </source>
</reference>
<comment type="subcellular location">
    <subcellularLocation>
        <location evidence="1">Membrane</location>
        <topology evidence="1">Multi-pass membrane protein</topology>
    </subcellularLocation>
</comment>
<evidence type="ECO:0000256" key="6">
    <source>
        <dbReference type="SAM" id="Phobius"/>
    </source>
</evidence>
<keyword evidence="4 5" id="KW-0472">Membrane</keyword>
<evidence type="ECO:0000256" key="5">
    <source>
        <dbReference type="PROSITE-ProRule" id="PRU00205"/>
    </source>
</evidence>